<dbReference type="PANTHER" id="PTHR43158:SF2">
    <property type="entry name" value="SKFA PEPTIDE EXPORT ATP-BINDING PROTEIN SKFE"/>
    <property type="match status" value="1"/>
</dbReference>
<dbReference type="Proteomes" id="UP000028837">
    <property type="component" value="Unassembled WGS sequence"/>
</dbReference>
<evidence type="ECO:0000256" key="2">
    <source>
        <dbReference type="ARBA" id="ARBA00022840"/>
    </source>
</evidence>
<dbReference type="VEuPathDB" id="ToxoDB:TGDOM2_305770"/>
<dbReference type="GO" id="GO:0005524">
    <property type="term" value="F:ATP binding"/>
    <property type="evidence" value="ECO:0007669"/>
    <property type="project" value="UniProtKB-KW"/>
</dbReference>
<gene>
    <name evidence="5" type="ORF">TGDOM2_305770</name>
</gene>
<name>A0A086JMP7_TOXGO</name>
<sequence length="463" mass="50658">MSPSPSLPESSNACNGVSEELGGPPPSSAASSACPPQSASPSLFPASSESREEAPVVRCRHLRYSYQVPSRQRPLSTECTDSCQLLPPSGVCLSTEFLDSMALAASSVDAEGTTSAGERGARQGRGEENRGAGGHGEEGREREEAGGQREYQLFDVSLEIPKGARVVVIGSNGAGKSTLLNILGGKMLIPEGMAFVLGRPAFHDVSLGRDVVCLSEWWKGDFALDVPLYDLVGPVVEAHIQEKMEKKRDASLAPDQAECRRPRGFWSRLFYDEGLFSPLPCCSSSSASSPASASASASATAGEGERERLGEEECVVSRVRRLVTLLGVDMRWRIARISDGERRRCQLLAALCEPRKVYILDEATSDLDLVSREGLLRLLLHESSRRGATVLYSTHIFDGLDEWATHLLYMRKGRLHLYRPLSELPALEELRRSGHSAPLYALARQWLFEEWQHQPQLLALQRL</sequence>
<dbReference type="GO" id="GO:0016887">
    <property type="term" value="F:ATP hydrolysis activity"/>
    <property type="evidence" value="ECO:0007669"/>
    <property type="project" value="InterPro"/>
</dbReference>
<feature type="compositionally biased region" description="Low complexity" evidence="3">
    <location>
        <begin position="28"/>
        <end position="42"/>
    </location>
</feature>
<feature type="region of interest" description="Disordered" evidence="3">
    <location>
        <begin position="107"/>
        <end position="147"/>
    </location>
</feature>
<evidence type="ECO:0000313" key="5">
    <source>
        <dbReference type="EMBL" id="KFG33415.1"/>
    </source>
</evidence>
<feature type="domain" description="ABC transporter" evidence="4">
    <location>
        <begin position="137"/>
        <end position="437"/>
    </location>
</feature>
<feature type="compositionally biased region" description="Polar residues" evidence="3">
    <location>
        <begin position="1"/>
        <end position="15"/>
    </location>
</feature>
<organism evidence="5 6">
    <name type="scientific">Toxoplasma gondii GAB2-2007-GAL-DOM2</name>
    <dbReference type="NCBI Taxonomy" id="1130820"/>
    <lineage>
        <taxon>Eukaryota</taxon>
        <taxon>Sar</taxon>
        <taxon>Alveolata</taxon>
        <taxon>Apicomplexa</taxon>
        <taxon>Conoidasida</taxon>
        <taxon>Coccidia</taxon>
        <taxon>Eucoccidiorida</taxon>
        <taxon>Eimeriorina</taxon>
        <taxon>Sarcocystidae</taxon>
        <taxon>Toxoplasma</taxon>
    </lineage>
</organism>
<dbReference type="SUPFAM" id="SSF52540">
    <property type="entry name" value="P-loop containing nucleoside triphosphate hydrolases"/>
    <property type="match status" value="1"/>
</dbReference>
<dbReference type="Pfam" id="PF00005">
    <property type="entry name" value="ABC_tran"/>
    <property type="match status" value="1"/>
</dbReference>
<keyword evidence="2 5" id="KW-0067">ATP-binding</keyword>
<accession>A0A086JMP7</accession>
<evidence type="ECO:0000256" key="1">
    <source>
        <dbReference type="ARBA" id="ARBA00022741"/>
    </source>
</evidence>
<evidence type="ECO:0000259" key="4">
    <source>
        <dbReference type="PROSITE" id="PS50893"/>
    </source>
</evidence>
<dbReference type="PRINTS" id="PR01868">
    <property type="entry name" value="ABCEFAMILY"/>
</dbReference>
<dbReference type="PROSITE" id="PS50893">
    <property type="entry name" value="ABC_TRANSPORTER_2"/>
    <property type="match status" value="1"/>
</dbReference>
<feature type="region of interest" description="Disordered" evidence="3">
    <location>
        <begin position="1"/>
        <end position="56"/>
    </location>
</feature>
<feature type="compositionally biased region" description="Basic and acidic residues" evidence="3">
    <location>
        <begin position="119"/>
        <end position="147"/>
    </location>
</feature>
<keyword evidence="1" id="KW-0547">Nucleotide-binding</keyword>
<proteinExistence type="predicted"/>
<comment type="caution">
    <text evidence="5">The sequence shown here is derived from an EMBL/GenBank/DDBJ whole genome shotgun (WGS) entry which is preliminary data.</text>
</comment>
<reference evidence="5 6" key="1">
    <citation type="submission" date="2014-02" db="EMBL/GenBank/DDBJ databases">
        <authorList>
            <person name="Sibley D."/>
            <person name="Venepally P."/>
            <person name="Karamycheva S."/>
            <person name="Hadjithomas M."/>
            <person name="Khan A."/>
            <person name="Brunk B."/>
            <person name="Roos D."/>
            <person name="Caler E."/>
            <person name="Lorenzi H."/>
        </authorList>
    </citation>
    <scope>NUCLEOTIDE SEQUENCE [LARGE SCALE GENOMIC DNA]</scope>
    <source>
        <strain evidence="5 6">GAB2-2007-GAL-DOM2</strain>
    </source>
</reference>
<dbReference type="Gene3D" id="3.40.50.300">
    <property type="entry name" value="P-loop containing nucleotide triphosphate hydrolases"/>
    <property type="match status" value="2"/>
</dbReference>
<dbReference type="InterPro" id="IPR013283">
    <property type="entry name" value="RLI1"/>
</dbReference>
<dbReference type="InterPro" id="IPR027417">
    <property type="entry name" value="P-loop_NTPase"/>
</dbReference>
<dbReference type="InterPro" id="IPR003439">
    <property type="entry name" value="ABC_transporter-like_ATP-bd"/>
</dbReference>
<evidence type="ECO:0000313" key="6">
    <source>
        <dbReference type="Proteomes" id="UP000028837"/>
    </source>
</evidence>
<dbReference type="AlphaFoldDB" id="A0A086JMP7"/>
<dbReference type="EMBL" id="AHZU02001336">
    <property type="protein sequence ID" value="KFG33415.1"/>
    <property type="molecule type" value="Genomic_DNA"/>
</dbReference>
<dbReference type="PANTHER" id="PTHR43158">
    <property type="entry name" value="SKFA PEPTIDE EXPORT ATP-BINDING PROTEIN SKFE"/>
    <property type="match status" value="1"/>
</dbReference>
<dbReference type="SMART" id="SM00382">
    <property type="entry name" value="AAA"/>
    <property type="match status" value="1"/>
</dbReference>
<protein>
    <submittedName>
        <fullName evidence="5">ABC transporter, ATP-binding domain-containing protein</fullName>
    </submittedName>
</protein>
<dbReference type="InterPro" id="IPR003593">
    <property type="entry name" value="AAA+_ATPase"/>
</dbReference>
<dbReference type="OrthoDB" id="6512918at2759"/>
<evidence type="ECO:0000256" key="3">
    <source>
        <dbReference type="SAM" id="MobiDB-lite"/>
    </source>
</evidence>